<dbReference type="PANTHER" id="PTHR47810:SF1">
    <property type="entry name" value="DNA LIGASE B"/>
    <property type="match status" value="1"/>
</dbReference>
<dbReference type="GO" id="GO:0006281">
    <property type="term" value="P:DNA repair"/>
    <property type="evidence" value="ECO:0007669"/>
    <property type="project" value="UniProtKB-KW"/>
</dbReference>
<dbReference type="InterPro" id="IPR012340">
    <property type="entry name" value="NA-bd_OB-fold"/>
</dbReference>
<dbReference type="GO" id="GO:0006260">
    <property type="term" value="P:DNA replication"/>
    <property type="evidence" value="ECO:0007669"/>
    <property type="project" value="UniProtKB-KW"/>
</dbReference>
<dbReference type="InterPro" id="IPR029319">
    <property type="entry name" value="DNA_ligase_OB"/>
</dbReference>
<dbReference type="Gene3D" id="3.30.1490.70">
    <property type="match status" value="1"/>
</dbReference>
<evidence type="ECO:0000259" key="8">
    <source>
        <dbReference type="PROSITE" id="PS50160"/>
    </source>
</evidence>
<dbReference type="RefSeq" id="YP_009216555.1">
    <property type="nucleotide sequence ID" value="NC_028988.1"/>
</dbReference>
<keyword evidence="5" id="KW-0235">DNA replication</keyword>
<keyword evidence="4 9" id="KW-0436">Ligase</keyword>
<keyword evidence="7" id="KW-0234">DNA repair</keyword>
<evidence type="ECO:0000256" key="4">
    <source>
        <dbReference type="ARBA" id="ARBA00022598"/>
    </source>
</evidence>
<dbReference type="GO" id="GO:0003910">
    <property type="term" value="F:DNA ligase (ATP) activity"/>
    <property type="evidence" value="ECO:0007669"/>
    <property type="project" value="InterPro"/>
</dbReference>
<feature type="domain" description="ATP-dependent DNA ligase family profile" evidence="8">
    <location>
        <begin position="121"/>
        <end position="194"/>
    </location>
</feature>
<evidence type="ECO:0000313" key="10">
    <source>
        <dbReference type="Proteomes" id="UP000027493"/>
    </source>
</evidence>
<dbReference type="GO" id="GO:0006310">
    <property type="term" value="P:DNA recombination"/>
    <property type="evidence" value="ECO:0007669"/>
    <property type="project" value="InterPro"/>
</dbReference>
<dbReference type="Gene3D" id="2.40.50.140">
    <property type="entry name" value="Nucleic acid-binding proteins"/>
    <property type="match status" value="1"/>
</dbReference>
<name>A0A068Q5W4_9CAUD</name>
<dbReference type="Pfam" id="PF01068">
    <property type="entry name" value="DNA_ligase_A_M"/>
    <property type="match status" value="1"/>
</dbReference>
<evidence type="ECO:0000256" key="3">
    <source>
        <dbReference type="ARBA" id="ARBA00013308"/>
    </source>
</evidence>
<comment type="similarity">
    <text evidence="2">Belongs to the ATP-dependent DNA ligase family.</text>
</comment>
<evidence type="ECO:0000256" key="5">
    <source>
        <dbReference type="ARBA" id="ARBA00022705"/>
    </source>
</evidence>
<evidence type="ECO:0000256" key="2">
    <source>
        <dbReference type="ARBA" id="ARBA00007572"/>
    </source>
</evidence>
<evidence type="ECO:0000313" key="9">
    <source>
        <dbReference type="EMBL" id="BAP15823.1"/>
    </source>
</evidence>
<dbReference type="EMBL" id="AB920995">
    <property type="protein sequence ID" value="BAP15823.1"/>
    <property type="molecule type" value="Genomic_DNA"/>
</dbReference>
<dbReference type="GeneID" id="26642938"/>
<comment type="cofactor">
    <cofactor evidence="1">
        <name>a divalent metal cation</name>
        <dbReference type="ChEBI" id="CHEBI:60240"/>
    </cofactor>
</comment>
<dbReference type="PROSITE" id="PS00333">
    <property type="entry name" value="DNA_LIGASE_A2"/>
    <property type="match status" value="1"/>
</dbReference>
<reference evidence="9 10" key="1">
    <citation type="submission" date="2014-03" db="EMBL/GenBank/DDBJ databases">
        <title>Isolation and characterization of bacteriophages infecting R. solanacearum from Thailand.</title>
        <authorList>
            <person name="Narulita E."/>
            <person name="Kawasaki T."/>
            <person name="Fujie M."/>
            <person name="Yamada T."/>
        </authorList>
    </citation>
    <scope>NUCLEOTIDE SEQUENCE [LARGE SCALE GENOMIC DNA]</scope>
</reference>
<dbReference type="KEGG" id="vg:26642938"/>
<evidence type="ECO:0000256" key="7">
    <source>
        <dbReference type="ARBA" id="ARBA00023204"/>
    </source>
</evidence>
<dbReference type="CDD" id="cd08041">
    <property type="entry name" value="OBF_kDNA_ligase_like"/>
    <property type="match status" value="1"/>
</dbReference>
<dbReference type="SUPFAM" id="SSF50249">
    <property type="entry name" value="Nucleic acid-binding proteins"/>
    <property type="match status" value="1"/>
</dbReference>
<proteinExistence type="inferred from homology"/>
<dbReference type="OrthoDB" id="4300at10239"/>
<keyword evidence="6" id="KW-0227">DNA damage</keyword>
<dbReference type="InterPro" id="IPR016059">
    <property type="entry name" value="DNA_ligase_ATP-dep_CS"/>
</dbReference>
<sequence length="308" mass="34216">MIPADFKPNLAGNITDSLSKLQFPVFASPKIDGVRLVVDDYGFSTYTRSMKQIPNAGVQAYLRDQDLPEWAVDGELVCGPENDPNVMQATTSQFMSKSKGLPDDWTYWLFDRVDASEDAEERAFLLREFYNSMTLSSRIKLLPQTTIRSLDELLEYEDGVLNEGFEGVMVRGLRSKYKFGRSTVKEQGLLKLKRFEDAEAVIVGYEEEMHNGNDAKTNEVGRTQRSTAAGGLVGKGSLGALVVRAVNGGFAGAEFNIGTGFTASDRAFLWATRESLVGRTVTFKFFNHGCVDAPRHPVFKGFRAKEDM</sequence>
<keyword evidence="10" id="KW-1185">Reference proteome</keyword>
<evidence type="ECO:0000256" key="1">
    <source>
        <dbReference type="ARBA" id="ARBA00001968"/>
    </source>
</evidence>
<dbReference type="Gene3D" id="3.30.470.30">
    <property type="entry name" value="DNA ligase/mRNA capping enzyme"/>
    <property type="match status" value="1"/>
</dbReference>
<dbReference type="PANTHER" id="PTHR47810">
    <property type="entry name" value="DNA LIGASE"/>
    <property type="match status" value="1"/>
</dbReference>
<dbReference type="PROSITE" id="PS50160">
    <property type="entry name" value="DNA_LIGASE_A3"/>
    <property type="match status" value="1"/>
</dbReference>
<accession>A0A068Q5W4</accession>
<dbReference type="InterPro" id="IPR012310">
    <property type="entry name" value="DNA_ligase_ATP-dep_cent"/>
</dbReference>
<dbReference type="Proteomes" id="UP000027493">
    <property type="component" value="Segment"/>
</dbReference>
<organism evidence="9 10">
    <name type="scientific">Ralstonia phage RSJ2</name>
    <dbReference type="NCBI Taxonomy" id="1481785"/>
    <lineage>
        <taxon>Viruses</taxon>
        <taxon>Duplodnaviria</taxon>
        <taxon>Heunggongvirae</taxon>
        <taxon>Uroviricota</taxon>
        <taxon>Caudoviricetes</taxon>
        <taxon>Autographivirales</taxon>
        <taxon>Autonotataviridae</taxon>
        <taxon>Risjevirus</taxon>
        <taxon>Risjevirus RSJ2</taxon>
    </lineage>
</organism>
<dbReference type="Pfam" id="PF14743">
    <property type="entry name" value="DNA_ligase_OB_2"/>
    <property type="match status" value="1"/>
</dbReference>
<protein>
    <recommendedName>
        <fullName evidence="3">DNA ligase</fullName>
    </recommendedName>
</protein>
<dbReference type="InterPro" id="IPR050326">
    <property type="entry name" value="NAD_dep_DNA_ligaseB"/>
</dbReference>
<dbReference type="GO" id="GO:0005524">
    <property type="term" value="F:ATP binding"/>
    <property type="evidence" value="ECO:0007669"/>
    <property type="project" value="InterPro"/>
</dbReference>
<dbReference type="SUPFAM" id="SSF56091">
    <property type="entry name" value="DNA ligase/mRNA capping enzyme, catalytic domain"/>
    <property type="match status" value="1"/>
</dbReference>
<evidence type="ECO:0000256" key="6">
    <source>
        <dbReference type="ARBA" id="ARBA00022763"/>
    </source>
</evidence>